<keyword evidence="5 9" id="KW-0238">DNA-binding</keyword>
<dbReference type="Gene3D" id="3.30.530.20">
    <property type="match status" value="1"/>
</dbReference>
<gene>
    <name evidence="13" type="ORF">M0R45_006221</name>
</gene>
<keyword evidence="14" id="KW-1185">Reference proteome</keyword>
<dbReference type="GO" id="GO:0003677">
    <property type="term" value="F:DNA binding"/>
    <property type="evidence" value="ECO:0007669"/>
    <property type="project" value="UniProtKB-KW"/>
</dbReference>
<dbReference type="PANTHER" id="PTHR45654">
    <property type="entry name" value="HOMEOBOX-LEUCINE ZIPPER PROTEIN MERISTEM L1"/>
    <property type="match status" value="1"/>
</dbReference>
<name>A0AAW1YPX9_RUBAR</name>
<dbReference type="InterPro" id="IPR023393">
    <property type="entry name" value="START-like_dom_sf"/>
</dbReference>
<dbReference type="PROSITE" id="PS50848">
    <property type="entry name" value="START"/>
    <property type="match status" value="1"/>
</dbReference>
<dbReference type="GO" id="GO:0005634">
    <property type="term" value="C:nucleus"/>
    <property type="evidence" value="ECO:0007669"/>
    <property type="project" value="UniProtKB-SubCell"/>
</dbReference>
<evidence type="ECO:0000256" key="5">
    <source>
        <dbReference type="ARBA" id="ARBA00023125"/>
    </source>
</evidence>
<evidence type="ECO:0000259" key="12">
    <source>
        <dbReference type="PROSITE" id="PS50848"/>
    </source>
</evidence>
<dbReference type="InterPro" id="IPR001356">
    <property type="entry name" value="HD"/>
</dbReference>
<evidence type="ECO:0000256" key="2">
    <source>
        <dbReference type="ARBA" id="ARBA00006789"/>
    </source>
</evidence>
<keyword evidence="7" id="KW-0804">Transcription</keyword>
<dbReference type="Pfam" id="PF25797">
    <property type="entry name" value="PDF2_C"/>
    <property type="match status" value="1"/>
</dbReference>
<sequence>MDLAMGNENGNGGASGGEQEASDSRKKAYHRHSSQQIQHLEAFFKNCPHPDDNQRRQLSRETQTKTQTERADNSALRAENSRIQCENYAIREALKNVICPACGGPPFGEEDRQQSLQKLHLENAQLKEEHDKVATLLSKYIGKPLSQIDSLAYAAGSSLDLSPGILMNQSMRSPNHTNPAIGNNDALAYQVYTVSEMEKKLMAETATSAMEELIRILHINEPMWIQCHNDGRYVLNHDNYDKLFQRANHFKTSSARVESSKDSGIVTISALHLVDMFLDANKWVDLFPTIITKAKTIQVLQAGMLGNQSGCLQLMYGQMHILSPLVLPRDFYFLRFCQQIELGTWIIVDVSYDFFKGSNTHRSWRLPSGCMVQDMPNGCSKVTWVEHVEVDDKIQTHRLYRDLVCGRIAYGAQRWIVTLQRMCERFASSVDESSSSHEFGAIFAVPEGKSSIMKLSHRMVKNFCGMLSMSGKLDFPQLSEVNNSGVRVNVRKSIEPGEPSGMVVIAATSLWLPLPSQDLFNFFTNEKTRMQWDVLCNGNPVNEIAHIPIGARPGNCISIIQPFIPTESNMLLLQESYIDPLGSMVIYAPVEVATINIAVEGEVDSSNIAILPSGFIISDDGRPDIGTSSSTNPVKSGGSLLTLAYQILVPFPSHSHLLNVESVATVNTLISSTVQKIKTALNCTGLD</sequence>
<dbReference type="Pfam" id="PF00046">
    <property type="entry name" value="Homeodomain"/>
    <property type="match status" value="1"/>
</dbReference>
<feature type="region of interest" description="Disordered" evidence="11">
    <location>
        <begin position="1"/>
        <end position="77"/>
    </location>
</feature>
<dbReference type="CDD" id="cd08875">
    <property type="entry name" value="START_ArGLABRA2_like"/>
    <property type="match status" value="1"/>
</dbReference>
<evidence type="ECO:0000256" key="11">
    <source>
        <dbReference type="SAM" id="MobiDB-lite"/>
    </source>
</evidence>
<dbReference type="GO" id="GO:0008289">
    <property type="term" value="F:lipid binding"/>
    <property type="evidence" value="ECO:0007669"/>
    <property type="project" value="InterPro"/>
</dbReference>
<comment type="similarity">
    <text evidence="2">Belongs to the HD-ZIP homeobox family. Class IV subfamily.</text>
</comment>
<dbReference type="InterPro" id="IPR009057">
    <property type="entry name" value="Homeodomain-like_sf"/>
</dbReference>
<dbReference type="SMART" id="SM00234">
    <property type="entry name" value="START"/>
    <property type="match status" value="1"/>
</dbReference>
<dbReference type="InterPro" id="IPR042160">
    <property type="entry name" value="HD-Zip_IV"/>
</dbReference>
<dbReference type="Proteomes" id="UP001457282">
    <property type="component" value="Unassembled WGS sequence"/>
</dbReference>
<dbReference type="AlphaFoldDB" id="A0AAW1YPX9"/>
<dbReference type="PANTHER" id="PTHR45654:SF9">
    <property type="entry name" value="HOMEOBOX-LEUCINE ZIPPER PROTEIN HDG10-RELATED"/>
    <property type="match status" value="1"/>
</dbReference>
<dbReference type="InterPro" id="IPR002913">
    <property type="entry name" value="START_lipid-bd_dom"/>
</dbReference>
<comment type="caution">
    <text evidence="13">The sequence shown here is derived from an EMBL/GenBank/DDBJ whole genome shotgun (WGS) entry which is preliminary data.</text>
</comment>
<dbReference type="EMBL" id="JBEDUW010000001">
    <property type="protein sequence ID" value="KAK9950750.1"/>
    <property type="molecule type" value="Genomic_DNA"/>
</dbReference>
<dbReference type="InterPro" id="IPR057993">
    <property type="entry name" value="HD-Zip_IV_C"/>
</dbReference>
<evidence type="ECO:0000256" key="7">
    <source>
        <dbReference type="ARBA" id="ARBA00023163"/>
    </source>
</evidence>
<keyword evidence="6 9" id="KW-0371">Homeobox</keyword>
<accession>A0AAW1YPX9</accession>
<keyword evidence="4 10" id="KW-0175">Coiled coil</keyword>
<evidence type="ECO:0000256" key="4">
    <source>
        <dbReference type="ARBA" id="ARBA00023054"/>
    </source>
</evidence>
<protein>
    <recommendedName>
        <fullName evidence="12">START domain-containing protein</fullName>
    </recommendedName>
</protein>
<keyword evidence="8 9" id="KW-0539">Nucleus</keyword>
<evidence type="ECO:0000313" key="13">
    <source>
        <dbReference type="EMBL" id="KAK9950750.1"/>
    </source>
</evidence>
<dbReference type="SUPFAM" id="SSF46689">
    <property type="entry name" value="Homeodomain-like"/>
    <property type="match status" value="1"/>
</dbReference>
<evidence type="ECO:0000256" key="10">
    <source>
        <dbReference type="SAM" id="Coils"/>
    </source>
</evidence>
<dbReference type="Gene3D" id="1.10.10.60">
    <property type="entry name" value="Homeodomain-like"/>
    <property type="match status" value="1"/>
</dbReference>
<evidence type="ECO:0000313" key="14">
    <source>
        <dbReference type="Proteomes" id="UP001457282"/>
    </source>
</evidence>
<evidence type="ECO:0000256" key="6">
    <source>
        <dbReference type="ARBA" id="ARBA00023155"/>
    </source>
</evidence>
<keyword evidence="3" id="KW-0805">Transcription regulation</keyword>
<feature type="compositionally biased region" description="Basic and acidic residues" evidence="11">
    <location>
        <begin position="48"/>
        <end position="72"/>
    </location>
</feature>
<dbReference type="SUPFAM" id="SSF55961">
    <property type="entry name" value="Bet v1-like"/>
    <property type="match status" value="2"/>
</dbReference>
<dbReference type="CDD" id="cd00086">
    <property type="entry name" value="homeodomain"/>
    <property type="match status" value="1"/>
</dbReference>
<organism evidence="13 14">
    <name type="scientific">Rubus argutus</name>
    <name type="common">Southern blackberry</name>
    <dbReference type="NCBI Taxonomy" id="59490"/>
    <lineage>
        <taxon>Eukaryota</taxon>
        <taxon>Viridiplantae</taxon>
        <taxon>Streptophyta</taxon>
        <taxon>Embryophyta</taxon>
        <taxon>Tracheophyta</taxon>
        <taxon>Spermatophyta</taxon>
        <taxon>Magnoliopsida</taxon>
        <taxon>eudicotyledons</taxon>
        <taxon>Gunneridae</taxon>
        <taxon>Pentapetalae</taxon>
        <taxon>rosids</taxon>
        <taxon>fabids</taxon>
        <taxon>Rosales</taxon>
        <taxon>Rosaceae</taxon>
        <taxon>Rosoideae</taxon>
        <taxon>Rosoideae incertae sedis</taxon>
        <taxon>Rubus</taxon>
    </lineage>
</organism>
<feature type="coiled-coil region" evidence="10">
    <location>
        <begin position="109"/>
        <end position="136"/>
    </location>
</feature>
<reference evidence="13 14" key="1">
    <citation type="journal article" date="2023" name="G3 (Bethesda)">
        <title>A chromosome-length genome assembly and annotation of blackberry (Rubus argutus, cv. 'Hillquist').</title>
        <authorList>
            <person name="Bruna T."/>
            <person name="Aryal R."/>
            <person name="Dudchenko O."/>
            <person name="Sargent D.J."/>
            <person name="Mead D."/>
            <person name="Buti M."/>
            <person name="Cavallini A."/>
            <person name="Hytonen T."/>
            <person name="Andres J."/>
            <person name="Pham M."/>
            <person name="Weisz D."/>
            <person name="Mascagni F."/>
            <person name="Usai G."/>
            <person name="Natali L."/>
            <person name="Bassil N."/>
            <person name="Fernandez G.E."/>
            <person name="Lomsadze A."/>
            <person name="Armour M."/>
            <person name="Olukolu B."/>
            <person name="Poorten T."/>
            <person name="Britton C."/>
            <person name="Davik J."/>
            <person name="Ashrafi H."/>
            <person name="Aiden E.L."/>
            <person name="Borodovsky M."/>
            <person name="Worthington M."/>
        </authorList>
    </citation>
    <scope>NUCLEOTIDE SEQUENCE [LARGE SCALE GENOMIC DNA]</scope>
    <source>
        <strain evidence="13">PI 553951</strain>
    </source>
</reference>
<evidence type="ECO:0000256" key="3">
    <source>
        <dbReference type="ARBA" id="ARBA00023015"/>
    </source>
</evidence>
<proteinExistence type="inferred from homology"/>
<dbReference type="Pfam" id="PF01852">
    <property type="entry name" value="START"/>
    <property type="match status" value="1"/>
</dbReference>
<evidence type="ECO:0000256" key="8">
    <source>
        <dbReference type="ARBA" id="ARBA00023242"/>
    </source>
</evidence>
<comment type="subcellular location">
    <subcellularLocation>
        <location evidence="1 9">Nucleus</location>
    </subcellularLocation>
</comment>
<evidence type="ECO:0000256" key="9">
    <source>
        <dbReference type="RuleBase" id="RU000682"/>
    </source>
</evidence>
<evidence type="ECO:0000256" key="1">
    <source>
        <dbReference type="ARBA" id="ARBA00004123"/>
    </source>
</evidence>
<feature type="domain" description="START" evidence="12">
    <location>
        <begin position="195"/>
        <end position="428"/>
    </location>
</feature>